<sequence length="130" mass="13898">MADKKDTGGNAGRDTPSKWAPDDDRVREIREAERERGESRPFDYPYGERRANVRARRRISREEADADMPPGLSGSYGTTGGGQPAGPARARPGRSVVGEDPAGIVDRDGTPGEEGAGEETREAGEDTGRG</sequence>
<keyword evidence="3" id="KW-1185">Reference proteome</keyword>
<feature type="compositionally biased region" description="Basic and acidic residues" evidence="1">
    <location>
        <begin position="20"/>
        <end position="51"/>
    </location>
</feature>
<gene>
    <name evidence="2" type="ORF">SAMN05216481_104235</name>
</gene>
<dbReference type="Proteomes" id="UP000199055">
    <property type="component" value="Unassembled WGS sequence"/>
</dbReference>
<dbReference type="STRING" id="403935.SAMN05216481_104235"/>
<proteinExistence type="predicted"/>
<protein>
    <submittedName>
        <fullName evidence="2">Uncharacterized protein</fullName>
    </submittedName>
</protein>
<name>A0A1H9DSV7_9ACTN</name>
<evidence type="ECO:0000313" key="3">
    <source>
        <dbReference type="Proteomes" id="UP000199055"/>
    </source>
</evidence>
<organism evidence="2 3">
    <name type="scientific">Streptomyces radiopugnans</name>
    <dbReference type="NCBI Taxonomy" id="403935"/>
    <lineage>
        <taxon>Bacteria</taxon>
        <taxon>Bacillati</taxon>
        <taxon>Actinomycetota</taxon>
        <taxon>Actinomycetes</taxon>
        <taxon>Kitasatosporales</taxon>
        <taxon>Streptomycetaceae</taxon>
        <taxon>Streptomyces</taxon>
    </lineage>
</organism>
<accession>A0A1H9DSV7</accession>
<feature type="region of interest" description="Disordered" evidence="1">
    <location>
        <begin position="1"/>
        <end position="130"/>
    </location>
</feature>
<dbReference type="EMBL" id="FOET01000004">
    <property type="protein sequence ID" value="SEQ15843.1"/>
    <property type="molecule type" value="Genomic_DNA"/>
</dbReference>
<feature type="compositionally biased region" description="Low complexity" evidence="1">
    <location>
        <begin position="85"/>
        <end position="95"/>
    </location>
</feature>
<evidence type="ECO:0000256" key="1">
    <source>
        <dbReference type="SAM" id="MobiDB-lite"/>
    </source>
</evidence>
<evidence type="ECO:0000313" key="2">
    <source>
        <dbReference type="EMBL" id="SEQ15843.1"/>
    </source>
</evidence>
<dbReference type="RefSeq" id="WP_107436760.1">
    <property type="nucleotide sequence ID" value="NZ_FOET01000004.1"/>
</dbReference>
<dbReference type="AlphaFoldDB" id="A0A1H9DSV7"/>
<reference evidence="2 3" key="1">
    <citation type="submission" date="2016-10" db="EMBL/GenBank/DDBJ databases">
        <authorList>
            <person name="de Groot N.N."/>
        </authorList>
    </citation>
    <scope>NUCLEOTIDE SEQUENCE [LARGE SCALE GENOMIC DNA]</scope>
    <source>
        <strain evidence="2 3">CGMCC 4.3519</strain>
    </source>
</reference>
<feature type="compositionally biased region" description="Basic and acidic residues" evidence="1">
    <location>
        <begin position="118"/>
        <end position="130"/>
    </location>
</feature>